<dbReference type="Gene3D" id="1.10.10.10">
    <property type="entry name" value="Winged helix-like DNA-binding domain superfamily/Winged helix DNA-binding domain"/>
    <property type="match status" value="1"/>
</dbReference>
<accession>A0A9X2IHQ9</accession>
<dbReference type="EMBL" id="JAMOIL010000027">
    <property type="protein sequence ID" value="MCM0622060.1"/>
    <property type="molecule type" value="Genomic_DNA"/>
</dbReference>
<dbReference type="Proteomes" id="UP001139485">
    <property type="component" value="Unassembled WGS sequence"/>
</dbReference>
<evidence type="ECO:0000256" key="1">
    <source>
        <dbReference type="ARBA" id="ARBA00023015"/>
    </source>
</evidence>
<dbReference type="PROSITE" id="PS00622">
    <property type="entry name" value="HTH_LUXR_1"/>
    <property type="match status" value="1"/>
</dbReference>
<evidence type="ECO:0000256" key="4">
    <source>
        <dbReference type="SAM" id="MobiDB-lite"/>
    </source>
</evidence>
<organism evidence="6 7">
    <name type="scientific">Nocardioides bruguierae</name>
    <dbReference type="NCBI Taxonomy" id="2945102"/>
    <lineage>
        <taxon>Bacteria</taxon>
        <taxon>Bacillati</taxon>
        <taxon>Actinomycetota</taxon>
        <taxon>Actinomycetes</taxon>
        <taxon>Propionibacteriales</taxon>
        <taxon>Nocardioidaceae</taxon>
        <taxon>Nocardioides</taxon>
    </lineage>
</organism>
<evidence type="ECO:0000259" key="5">
    <source>
        <dbReference type="PROSITE" id="PS50043"/>
    </source>
</evidence>
<keyword evidence="3" id="KW-0804">Transcription</keyword>
<dbReference type="InterPro" id="IPR000792">
    <property type="entry name" value="Tscrpt_reg_LuxR_C"/>
</dbReference>
<keyword evidence="7" id="KW-1185">Reference proteome</keyword>
<dbReference type="InterPro" id="IPR016032">
    <property type="entry name" value="Sig_transdc_resp-reg_C-effctor"/>
</dbReference>
<evidence type="ECO:0000256" key="2">
    <source>
        <dbReference type="ARBA" id="ARBA00023125"/>
    </source>
</evidence>
<dbReference type="SUPFAM" id="SSF46894">
    <property type="entry name" value="C-terminal effector domain of the bipartite response regulators"/>
    <property type="match status" value="1"/>
</dbReference>
<evidence type="ECO:0000313" key="7">
    <source>
        <dbReference type="Proteomes" id="UP001139485"/>
    </source>
</evidence>
<evidence type="ECO:0000313" key="6">
    <source>
        <dbReference type="EMBL" id="MCM0622060.1"/>
    </source>
</evidence>
<reference evidence="6" key="1">
    <citation type="submission" date="2022-05" db="EMBL/GenBank/DDBJ databases">
        <authorList>
            <person name="Tuo L."/>
        </authorList>
    </citation>
    <scope>NUCLEOTIDE SEQUENCE</scope>
    <source>
        <strain evidence="6">BSK12Z-4</strain>
    </source>
</reference>
<dbReference type="PROSITE" id="PS50043">
    <property type="entry name" value="HTH_LUXR_2"/>
    <property type="match status" value="1"/>
</dbReference>
<gene>
    <name evidence="6" type="ORF">M8330_17345</name>
</gene>
<dbReference type="RefSeq" id="WP_250828351.1">
    <property type="nucleotide sequence ID" value="NZ_JAMOIL010000027.1"/>
</dbReference>
<protein>
    <submittedName>
        <fullName evidence="6">LuxR C-terminal-related transcriptional regulator</fullName>
    </submittedName>
</protein>
<feature type="region of interest" description="Disordered" evidence="4">
    <location>
        <begin position="232"/>
        <end position="254"/>
    </location>
</feature>
<dbReference type="CDD" id="cd06170">
    <property type="entry name" value="LuxR_C_like"/>
    <property type="match status" value="1"/>
</dbReference>
<sequence length="314" mass="32772">MQVARGAWDEADRQLSGVLAQLADSRRSTRLAAAVQLGELRRRQGRWDEALALFGQAEFVPAAIAGAAWIRMARGDAAGAWRAVEPLLRRLPADAGPSRLAVLPLATDVALAVGRRTTAQDLADELGRVAEQTGATTLRATAETLAASLAPAAGAVALLGEAVQRLHTEGLPYDEARARLSLAEALRSVGDTAAACHHLARATEVLTALSAERELDRAHRLEAVLRDDPASGIGPSAVTGAGVSAPGPVTDSPLSSRETEVLVLVAQGLSNHDIAARLVLSEHTVHRHVANILVKLDQTSRTGAAAHALRAGLL</sequence>
<dbReference type="PANTHER" id="PTHR44688:SF16">
    <property type="entry name" value="DNA-BINDING TRANSCRIPTIONAL ACTIVATOR DEVR_DOSR"/>
    <property type="match status" value="1"/>
</dbReference>
<comment type="caution">
    <text evidence="6">The sequence shown here is derived from an EMBL/GenBank/DDBJ whole genome shotgun (WGS) entry which is preliminary data.</text>
</comment>
<dbReference type="Gene3D" id="1.25.40.10">
    <property type="entry name" value="Tetratricopeptide repeat domain"/>
    <property type="match status" value="1"/>
</dbReference>
<dbReference type="PANTHER" id="PTHR44688">
    <property type="entry name" value="DNA-BINDING TRANSCRIPTIONAL ACTIVATOR DEVR_DOSR"/>
    <property type="match status" value="1"/>
</dbReference>
<keyword evidence="1" id="KW-0805">Transcription regulation</keyword>
<dbReference type="AlphaFoldDB" id="A0A9X2IHQ9"/>
<dbReference type="InterPro" id="IPR036388">
    <property type="entry name" value="WH-like_DNA-bd_sf"/>
</dbReference>
<dbReference type="InterPro" id="IPR011990">
    <property type="entry name" value="TPR-like_helical_dom_sf"/>
</dbReference>
<dbReference type="SMART" id="SM00421">
    <property type="entry name" value="HTH_LUXR"/>
    <property type="match status" value="1"/>
</dbReference>
<name>A0A9X2IHQ9_9ACTN</name>
<feature type="domain" description="HTH luxR-type" evidence="5">
    <location>
        <begin position="247"/>
        <end position="312"/>
    </location>
</feature>
<dbReference type="GO" id="GO:0003677">
    <property type="term" value="F:DNA binding"/>
    <property type="evidence" value="ECO:0007669"/>
    <property type="project" value="UniProtKB-KW"/>
</dbReference>
<proteinExistence type="predicted"/>
<keyword evidence="2" id="KW-0238">DNA-binding</keyword>
<evidence type="ECO:0000256" key="3">
    <source>
        <dbReference type="ARBA" id="ARBA00023163"/>
    </source>
</evidence>
<dbReference type="PRINTS" id="PR00038">
    <property type="entry name" value="HTHLUXR"/>
</dbReference>
<dbReference type="SUPFAM" id="SSF48452">
    <property type="entry name" value="TPR-like"/>
    <property type="match status" value="1"/>
</dbReference>
<dbReference type="GO" id="GO:0006355">
    <property type="term" value="P:regulation of DNA-templated transcription"/>
    <property type="evidence" value="ECO:0007669"/>
    <property type="project" value="InterPro"/>
</dbReference>
<dbReference type="Pfam" id="PF00196">
    <property type="entry name" value="GerE"/>
    <property type="match status" value="1"/>
</dbReference>